<dbReference type="Pfam" id="PF02558">
    <property type="entry name" value="ApbA"/>
    <property type="match status" value="1"/>
</dbReference>
<evidence type="ECO:0000256" key="6">
    <source>
        <dbReference type="ARBA" id="ARBA00022857"/>
    </source>
</evidence>
<dbReference type="Proteomes" id="UP000317122">
    <property type="component" value="Unassembled WGS sequence"/>
</dbReference>
<dbReference type="UniPathway" id="UPA00028">
    <property type="reaction ID" value="UER00004"/>
</dbReference>
<dbReference type="GO" id="GO:0050661">
    <property type="term" value="F:NADP binding"/>
    <property type="evidence" value="ECO:0007669"/>
    <property type="project" value="TreeGrafter"/>
</dbReference>
<comment type="caution">
    <text evidence="12">The sequence shown here is derived from an EMBL/GenBank/DDBJ whole genome shotgun (WGS) entry which is preliminary data.</text>
</comment>
<dbReference type="InterPro" id="IPR003710">
    <property type="entry name" value="ApbA"/>
</dbReference>
<dbReference type="GO" id="GO:0005737">
    <property type="term" value="C:cytoplasm"/>
    <property type="evidence" value="ECO:0007669"/>
    <property type="project" value="TreeGrafter"/>
</dbReference>
<dbReference type="InterPro" id="IPR013332">
    <property type="entry name" value="KPR_N"/>
</dbReference>
<name>A0A562P697_9HYPH</name>
<evidence type="ECO:0000256" key="9">
    <source>
        <dbReference type="ARBA" id="ARBA00048793"/>
    </source>
</evidence>
<feature type="domain" description="Ketopantoate reductase N-terminal" evidence="10">
    <location>
        <begin position="8"/>
        <end position="160"/>
    </location>
</feature>
<dbReference type="InterPro" id="IPR013328">
    <property type="entry name" value="6PGD_dom2"/>
</dbReference>
<dbReference type="InterPro" id="IPR013752">
    <property type="entry name" value="KPA_reductase"/>
</dbReference>
<dbReference type="InterPro" id="IPR008927">
    <property type="entry name" value="6-PGluconate_DH-like_C_sf"/>
</dbReference>
<comment type="catalytic activity">
    <reaction evidence="9">
        <text>(R)-pantoate + NADP(+) = 2-dehydropantoate + NADPH + H(+)</text>
        <dbReference type="Rhea" id="RHEA:16233"/>
        <dbReference type="ChEBI" id="CHEBI:11561"/>
        <dbReference type="ChEBI" id="CHEBI:15378"/>
        <dbReference type="ChEBI" id="CHEBI:15980"/>
        <dbReference type="ChEBI" id="CHEBI:57783"/>
        <dbReference type="ChEBI" id="CHEBI:58349"/>
        <dbReference type="EC" id="1.1.1.169"/>
    </reaction>
</comment>
<proteinExistence type="inferred from homology"/>
<dbReference type="Gene3D" id="3.40.50.720">
    <property type="entry name" value="NAD(P)-binding Rossmann-like Domain"/>
    <property type="match status" value="1"/>
</dbReference>
<dbReference type="PANTHER" id="PTHR43765">
    <property type="entry name" value="2-DEHYDROPANTOATE 2-REDUCTASE-RELATED"/>
    <property type="match status" value="1"/>
</dbReference>
<dbReference type="EMBL" id="VLKT01000008">
    <property type="protein sequence ID" value="TWI39974.1"/>
    <property type="molecule type" value="Genomic_DNA"/>
</dbReference>
<protein>
    <recommendedName>
        <fullName evidence="4">2-dehydropantoate 2-reductase</fullName>
        <ecNumber evidence="3">1.1.1.169</ecNumber>
    </recommendedName>
    <alternativeName>
        <fullName evidence="8">Ketopantoate reductase</fullName>
    </alternativeName>
</protein>
<comment type="pathway">
    <text evidence="1">Cofactor biosynthesis; (R)-pantothenate biosynthesis; (R)-pantoate from 3-methyl-2-oxobutanoate: step 2/2.</text>
</comment>
<sequence length="504" mass="52947">MANENKTIVVAGAGSIGCYAGGCLALAGRQVILLARSRIGEALRKHGLRVTDLDGRDRLIRADATSVTTDPAVALPGAEMILVTVKSGATQEMAALIAAHARPDAVVVSLQNGVDNADRLRAGLAGRFVLAGMVPFNVVQSPGGELPLRVHRASEGKVMIEDGVAGLVDLLDVDGFAVTEHGDMTAVLWGKLLLNLNNALVALCGLPLAAQLTDRRWRLILAGQIDEALAAMRASNIEPARIAGLRPALLPKVLRLPDWLFKILARRMLAIDPEARSSMWDDLQRGRPTEIDELQGAILRLANSGHAGTTDKADHGAGAQGRAGKAWIARPDAGGHHGGGQAPMIGGLSVRGPHMRPVTALAGALGFVERVIGTGEENFRLAAVGRREGAANAQPDAYCDAHAKVERYRNLLDGPLCQIGGFDLGCAGQQDDEFVAADAEDHISRSESAFQSFGHLAQQHVADRVAEAVINVLEAVESMLRTANGLPPFAAGAASSPHISRSFS</sequence>
<evidence type="ECO:0000256" key="5">
    <source>
        <dbReference type="ARBA" id="ARBA00022655"/>
    </source>
</evidence>
<evidence type="ECO:0000256" key="2">
    <source>
        <dbReference type="ARBA" id="ARBA00007870"/>
    </source>
</evidence>
<evidence type="ECO:0000256" key="7">
    <source>
        <dbReference type="ARBA" id="ARBA00023002"/>
    </source>
</evidence>
<evidence type="ECO:0000256" key="3">
    <source>
        <dbReference type="ARBA" id="ARBA00013014"/>
    </source>
</evidence>
<dbReference type="PANTHER" id="PTHR43765:SF2">
    <property type="entry name" value="2-DEHYDROPANTOATE 2-REDUCTASE"/>
    <property type="match status" value="1"/>
</dbReference>
<dbReference type="Gene3D" id="1.10.1040.10">
    <property type="entry name" value="N-(1-d-carboxylethyl)-l-norvaline Dehydrogenase, domain 2"/>
    <property type="match status" value="1"/>
</dbReference>
<feature type="domain" description="Ketopantoate reductase C-terminal" evidence="11">
    <location>
        <begin position="184"/>
        <end position="303"/>
    </location>
</feature>
<gene>
    <name evidence="12" type="ORF">IQ26_01578</name>
</gene>
<dbReference type="GO" id="GO:0008677">
    <property type="term" value="F:2-dehydropantoate 2-reductase activity"/>
    <property type="evidence" value="ECO:0007669"/>
    <property type="project" value="UniProtKB-EC"/>
</dbReference>
<evidence type="ECO:0000256" key="4">
    <source>
        <dbReference type="ARBA" id="ARBA00019465"/>
    </source>
</evidence>
<dbReference type="NCBIfam" id="NF006083">
    <property type="entry name" value="PRK08229.1"/>
    <property type="match status" value="1"/>
</dbReference>
<keyword evidence="5" id="KW-0566">Pantothenate biosynthesis</keyword>
<dbReference type="Pfam" id="PF08546">
    <property type="entry name" value="ApbA_C"/>
    <property type="match status" value="1"/>
</dbReference>
<evidence type="ECO:0000313" key="12">
    <source>
        <dbReference type="EMBL" id="TWI39974.1"/>
    </source>
</evidence>
<comment type="similarity">
    <text evidence="2">Belongs to the ketopantoate reductase family.</text>
</comment>
<keyword evidence="13" id="KW-1185">Reference proteome</keyword>
<dbReference type="InterPro" id="IPR036291">
    <property type="entry name" value="NAD(P)-bd_dom_sf"/>
</dbReference>
<reference evidence="12 13" key="1">
    <citation type="journal article" date="2015" name="Stand. Genomic Sci.">
        <title>Genomic Encyclopedia of Bacterial and Archaeal Type Strains, Phase III: the genomes of soil and plant-associated and newly described type strains.</title>
        <authorList>
            <person name="Whitman W.B."/>
            <person name="Woyke T."/>
            <person name="Klenk H.P."/>
            <person name="Zhou Y."/>
            <person name="Lilburn T.G."/>
            <person name="Beck B.J."/>
            <person name="De Vos P."/>
            <person name="Vandamme P."/>
            <person name="Eisen J.A."/>
            <person name="Garrity G."/>
            <person name="Hugenholtz P."/>
            <person name="Kyrpides N.C."/>
        </authorList>
    </citation>
    <scope>NUCLEOTIDE SEQUENCE [LARGE SCALE GENOMIC DNA]</scope>
    <source>
        <strain evidence="12 13">CGMCC 1.2546</strain>
    </source>
</reference>
<evidence type="ECO:0000313" key="13">
    <source>
        <dbReference type="Proteomes" id="UP000317122"/>
    </source>
</evidence>
<dbReference type="EC" id="1.1.1.169" evidence="3"/>
<accession>A0A562P697</accession>
<dbReference type="SUPFAM" id="SSF51735">
    <property type="entry name" value="NAD(P)-binding Rossmann-fold domains"/>
    <property type="match status" value="1"/>
</dbReference>
<evidence type="ECO:0000259" key="10">
    <source>
        <dbReference type="Pfam" id="PF02558"/>
    </source>
</evidence>
<dbReference type="InterPro" id="IPR050838">
    <property type="entry name" value="Ketopantoate_reductase"/>
</dbReference>
<evidence type="ECO:0000256" key="1">
    <source>
        <dbReference type="ARBA" id="ARBA00004994"/>
    </source>
</evidence>
<dbReference type="AlphaFoldDB" id="A0A562P697"/>
<evidence type="ECO:0000259" key="11">
    <source>
        <dbReference type="Pfam" id="PF08546"/>
    </source>
</evidence>
<dbReference type="NCBIfam" id="TIGR00745">
    <property type="entry name" value="apbA_panE"/>
    <property type="match status" value="1"/>
</dbReference>
<dbReference type="GO" id="GO:0015940">
    <property type="term" value="P:pantothenate biosynthetic process"/>
    <property type="evidence" value="ECO:0007669"/>
    <property type="project" value="UniProtKB-UniPathway"/>
</dbReference>
<evidence type="ECO:0000256" key="8">
    <source>
        <dbReference type="ARBA" id="ARBA00032024"/>
    </source>
</evidence>
<dbReference type="PROSITE" id="PS51257">
    <property type="entry name" value="PROKAR_LIPOPROTEIN"/>
    <property type="match status" value="1"/>
</dbReference>
<keyword evidence="7" id="KW-0560">Oxidoreductase</keyword>
<organism evidence="12 13">
    <name type="scientific">Mesorhizobium tianshanense</name>
    <dbReference type="NCBI Taxonomy" id="39844"/>
    <lineage>
        <taxon>Bacteria</taxon>
        <taxon>Pseudomonadati</taxon>
        <taxon>Pseudomonadota</taxon>
        <taxon>Alphaproteobacteria</taxon>
        <taxon>Hyphomicrobiales</taxon>
        <taxon>Phyllobacteriaceae</taxon>
        <taxon>Mesorhizobium</taxon>
    </lineage>
</organism>
<dbReference type="SUPFAM" id="SSF48179">
    <property type="entry name" value="6-phosphogluconate dehydrogenase C-terminal domain-like"/>
    <property type="match status" value="1"/>
</dbReference>
<keyword evidence="6" id="KW-0521">NADP</keyword>